<feature type="region of interest" description="Disordered" evidence="1">
    <location>
        <begin position="73"/>
        <end position="112"/>
    </location>
</feature>
<sequence length="112" mass="12424">MAKLERLELYFNEHGAAPAGIEHLSGLKEIFVDIADGYAKESNIRAAESALRDAIDMHPSSPIDNVEITGGQFVFDDMDDDPDDEEDEPDEFRYMYDEPDEEDGDCGSSSSS</sequence>
<accession>A0A0A8ZUM4</accession>
<evidence type="ECO:0000313" key="2">
    <source>
        <dbReference type="EMBL" id="JAD42496.1"/>
    </source>
</evidence>
<name>A0A0A8ZUM4_ARUDO</name>
<dbReference type="AlphaFoldDB" id="A0A0A8ZUM4"/>
<proteinExistence type="predicted"/>
<reference evidence="2" key="2">
    <citation type="journal article" date="2015" name="Data Brief">
        <title>Shoot transcriptome of the giant reed, Arundo donax.</title>
        <authorList>
            <person name="Barrero R.A."/>
            <person name="Guerrero F.D."/>
            <person name="Moolhuijzen P."/>
            <person name="Goolsby J.A."/>
            <person name="Tidwell J."/>
            <person name="Bellgard S.E."/>
            <person name="Bellgard M.I."/>
        </authorList>
    </citation>
    <scope>NUCLEOTIDE SEQUENCE</scope>
    <source>
        <tissue evidence="2">Shoot tissue taken approximately 20 cm above the soil surface</tissue>
    </source>
</reference>
<feature type="compositionally biased region" description="Acidic residues" evidence="1">
    <location>
        <begin position="76"/>
        <end position="90"/>
    </location>
</feature>
<protein>
    <submittedName>
        <fullName evidence="2">Uncharacterized protein</fullName>
    </submittedName>
</protein>
<reference evidence="2" key="1">
    <citation type="submission" date="2014-09" db="EMBL/GenBank/DDBJ databases">
        <authorList>
            <person name="Magalhaes I.L.F."/>
            <person name="Oliveira U."/>
            <person name="Santos F.R."/>
            <person name="Vidigal T.H.D.A."/>
            <person name="Brescovit A.D."/>
            <person name="Santos A.J."/>
        </authorList>
    </citation>
    <scope>NUCLEOTIDE SEQUENCE</scope>
    <source>
        <tissue evidence="2">Shoot tissue taken approximately 20 cm above the soil surface</tissue>
    </source>
</reference>
<organism evidence="2">
    <name type="scientific">Arundo donax</name>
    <name type="common">Giant reed</name>
    <name type="synonym">Donax arundinaceus</name>
    <dbReference type="NCBI Taxonomy" id="35708"/>
    <lineage>
        <taxon>Eukaryota</taxon>
        <taxon>Viridiplantae</taxon>
        <taxon>Streptophyta</taxon>
        <taxon>Embryophyta</taxon>
        <taxon>Tracheophyta</taxon>
        <taxon>Spermatophyta</taxon>
        <taxon>Magnoliopsida</taxon>
        <taxon>Liliopsida</taxon>
        <taxon>Poales</taxon>
        <taxon>Poaceae</taxon>
        <taxon>PACMAD clade</taxon>
        <taxon>Arundinoideae</taxon>
        <taxon>Arundineae</taxon>
        <taxon>Arundo</taxon>
    </lineage>
</organism>
<dbReference type="EMBL" id="GBRH01255399">
    <property type="protein sequence ID" value="JAD42496.1"/>
    <property type="molecule type" value="Transcribed_RNA"/>
</dbReference>
<evidence type="ECO:0000256" key="1">
    <source>
        <dbReference type="SAM" id="MobiDB-lite"/>
    </source>
</evidence>